<evidence type="ECO:0000256" key="1">
    <source>
        <dbReference type="ARBA" id="ARBA00004651"/>
    </source>
</evidence>
<evidence type="ECO:0000313" key="10">
    <source>
        <dbReference type="Proteomes" id="UP000095210"/>
    </source>
</evidence>
<evidence type="ECO:0000256" key="2">
    <source>
        <dbReference type="ARBA" id="ARBA00022475"/>
    </source>
</evidence>
<evidence type="ECO:0000256" key="4">
    <source>
        <dbReference type="ARBA" id="ARBA00022989"/>
    </source>
</evidence>
<dbReference type="KEGG" id="ahm:TL08_16340"/>
<feature type="transmembrane region" description="Helical" evidence="7">
    <location>
        <begin position="213"/>
        <end position="238"/>
    </location>
</feature>
<reference evidence="10" key="1">
    <citation type="submission" date="2016-03" db="EMBL/GenBank/DDBJ databases">
        <title>Complete genome sequence of the type strain Actinoalloteichus hymeniacidonis DSM 45092.</title>
        <authorList>
            <person name="Schaffert L."/>
            <person name="Albersmeier A."/>
            <person name="Winkler A."/>
            <person name="Kalinowski J."/>
            <person name="Zotchev S."/>
            <person name="Ruckert C."/>
        </authorList>
    </citation>
    <scope>NUCLEOTIDE SEQUENCE [LARGE SCALE GENOMIC DNA]</scope>
    <source>
        <strain evidence="10">HPA177(T) (DSM 45092(T))</strain>
    </source>
</reference>
<evidence type="ECO:0000256" key="5">
    <source>
        <dbReference type="ARBA" id="ARBA00023136"/>
    </source>
</evidence>
<evidence type="ECO:0000256" key="3">
    <source>
        <dbReference type="ARBA" id="ARBA00022692"/>
    </source>
</evidence>
<dbReference type="Pfam" id="PF02687">
    <property type="entry name" value="FtsX"/>
    <property type="match status" value="2"/>
</dbReference>
<dbReference type="Proteomes" id="UP000095210">
    <property type="component" value="Chromosome"/>
</dbReference>
<dbReference type="PANTHER" id="PTHR30572:SF4">
    <property type="entry name" value="ABC TRANSPORTER PERMEASE YTRF"/>
    <property type="match status" value="1"/>
</dbReference>
<keyword evidence="3 7" id="KW-0812">Transmembrane</keyword>
<organism evidence="9 10">
    <name type="scientific">Actinoalloteichus hymeniacidonis</name>
    <dbReference type="NCBI Taxonomy" id="340345"/>
    <lineage>
        <taxon>Bacteria</taxon>
        <taxon>Bacillati</taxon>
        <taxon>Actinomycetota</taxon>
        <taxon>Actinomycetes</taxon>
        <taxon>Pseudonocardiales</taxon>
        <taxon>Pseudonocardiaceae</taxon>
        <taxon>Actinoalloteichus</taxon>
    </lineage>
</organism>
<feature type="domain" description="ABC3 transporter permease C-terminal" evidence="8">
    <location>
        <begin position="72"/>
        <end position="189"/>
    </location>
</feature>
<evidence type="ECO:0000259" key="8">
    <source>
        <dbReference type="Pfam" id="PF02687"/>
    </source>
</evidence>
<feature type="transmembrane region" description="Helical" evidence="7">
    <location>
        <begin position="609"/>
        <end position="632"/>
    </location>
</feature>
<feature type="transmembrane region" description="Helical" evidence="7">
    <location>
        <begin position="12"/>
        <end position="34"/>
    </location>
</feature>
<evidence type="ECO:0000256" key="7">
    <source>
        <dbReference type="SAM" id="Phobius"/>
    </source>
</evidence>
<keyword evidence="4 7" id="KW-1133">Transmembrane helix</keyword>
<comment type="similarity">
    <text evidence="6">Belongs to the ABC-4 integral membrane protein family.</text>
</comment>
<feature type="transmembrane region" description="Helical" evidence="7">
    <location>
        <begin position="571"/>
        <end position="597"/>
    </location>
</feature>
<evidence type="ECO:0000256" key="6">
    <source>
        <dbReference type="ARBA" id="ARBA00038076"/>
    </source>
</evidence>
<comment type="subcellular location">
    <subcellularLocation>
        <location evidence="1">Cell membrane</location>
        <topology evidence="1">Multi-pass membrane protein</topology>
    </subcellularLocation>
</comment>
<sequence>MITLSLSTFRERWQLFIGAILSVAVGVALVQSSLQVMASAGDPPIPAGLAPLAESELRGRYGDATTLMGMTMMLSVFLAIFIVSSTFAFTVAQRRRDLALLRLVGAGRGSVRTLLLSEALLLGMFGVLIGIPLGMPAVSVQTWLLAELDFLPAGFESQFNGWMAGVSAVAGLGVALLGVLAASRRASRVRPLEALRDTGDAAKVMTRSRWAMGLLCLGCSVAMVFLAQQVGLVIALALSLGLTVTGAVALSLLSPIVVPLTARVFGFVLRGSTLGLLAERNLRDDARRSASTAAPLIVLVALLLGLSGTLGSMALAAGEEQRLIVDGDLVVEGTGDQADAVADVAGVEVASPQFVVPMTLRMMVVNADTGEPREKSYDSGIVAIDSAAYLATHRIDPQAGSLAELQGATLAAAQRSEDRLEVGGTATATLGDTESTLTLSAVLPERLSSSEAFLVPRDQIPAEVLASAQAHTVVQVADGAHPADVAEEIRAAELGAVSTVDDWAAAQTTGQQDTNVGTMVVLMGLSGLYALMAVINAVVIACTERKREFASTRVTGLTRAQVVRMALAESLAVAVIGLFLGGLVVAGTLAGIAAGTLETIGMVVVEIPWALFGMVAAGSFLVIGVTSVLATLSATRIQPVSLVAARE</sequence>
<evidence type="ECO:0000313" key="9">
    <source>
        <dbReference type="EMBL" id="AOS64068.1"/>
    </source>
</evidence>
<feature type="domain" description="ABC3 transporter permease C-terminal" evidence="8">
    <location>
        <begin position="521"/>
        <end position="639"/>
    </location>
</feature>
<dbReference type="GO" id="GO:0022857">
    <property type="term" value="F:transmembrane transporter activity"/>
    <property type="evidence" value="ECO:0007669"/>
    <property type="project" value="TreeGrafter"/>
</dbReference>
<gene>
    <name evidence="9" type="ORF">TL08_16340</name>
</gene>
<dbReference type="EMBL" id="CP014859">
    <property type="protein sequence ID" value="AOS64068.1"/>
    <property type="molecule type" value="Genomic_DNA"/>
</dbReference>
<feature type="transmembrane region" description="Helical" evidence="7">
    <location>
        <begin position="67"/>
        <end position="92"/>
    </location>
</feature>
<dbReference type="InterPro" id="IPR050250">
    <property type="entry name" value="Macrolide_Exporter_MacB"/>
</dbReference>
<protein>
    <submittedName>
        <fullName evidence="9">FtsX-like permease family</fullName>
    </submittedName>
</protein>
<feature type="transmembrane region" description="Helical" evidence="7">
    <location>
        <begin position="159"/>
        <end position="182"/>
    </location>
</feature>
<dbReference type="RefSeq" id="WP_069850135.1">
    <property type="nucleotide sequence ID" value="NZ_CP014859.1"/>
</dbReference>
<proteinExistence type="inferred from homology"/>
<dbReference type="AlphaFoldDB" id="A0AAC9HRG0"/>
<dbReference type="InterPro" id="IPR003838">
    <property type="entry name" value="ABC3_permease_C"/>
</dbReference>
<feature type="transmembrane region" description="Helical" evidence="7">
    <location>
        <begin position="113"/>
        <end position="139"/>
    </location>
</feature>
<name>A0AAC9HRG0_9PSEU</name>
<feature type="transmembrane region" description="Helical" evidence="7">
    <location>
        <begin position="519"/>
        <end position="543"/>
    </location>
</feature>
<keyword evidence="2" id="KW-1003">Cell membrane</keyword>
<feature type="transmembrane region" description="Helical" evidence="7">
    <location>
        <begin position="244"/>
        <end position="269"/>
    </location>
</feature>
<accession>A0AAC9HRG0</accession>
<dbReference type="PANTHER" id="PTHR30572">
    <property type="entry name" value="MEMBRANE COMPONENT OF TRANSPORTER-RELATED"/>
    <property type="match status" value="1"/>
</dbReference>
<dbReference type="GO" id="GO:0005886">
    <property type="term" value="C:plasma membrane"/>
    <property type="evidence" value="ECO:0007669"/>
    <property type="project" value="UniProtKB-SubCell"/>
</dbReference>
<feature type="transmembrane region" description="Helical" evidence="7">
    <location>
        <begin position="290"/>
        <end position="315"/>
    </location>
</feature>
<keyword evidence="5 7" id="KW-0472">Membrane</keyword>
<keyword evidence="10" id="KW-1185">Reference proteome</keyword>